<evidence type="ECO:0008006" key="3">
    <source>
        <dbReference type="Google" id="ProtNLM"/>
    </source>
</evidence>
<protein>
    <recommendedName>
        <fullName evidence="3">Nitrogen regulatory protein P-II family</fullName>
    </recommendedName>
</protein>
<evidence type="ECO:0000313" key="2">
    <source>
        <dbReference type="Proteomes" id="UP000295504"/>
    </source>
</evidence>
<evidence type="ECO:0000313" key="1">
    <source>
        <dbReference type="EMBL" id="TCQ03727.1"/>
    </source>
</evidence>
<dbReference type="EMBL" id="SLYC01000008">
    <property type="protein sequence ID" value="TCQ03727.1"/>
    <property type="molecule type" value="Genomic_DNA"/>
</dbReference>
<proteinExistence type="predicted"/>
<comment type="caution">
    <text evidence="1">The sequence shown here is derived from an EMBL/GenBank/DDBJ whole genome shotgun (WGS) entry which is preliminary data.</text>
</comment>
<keyword evidence="2" id="KW-1185">Reference proteome</keyword>
<name>A0A4R2TMC0_9FIRM</name>
<organism evidence="1 2">
    <name type="scientific">Serpentinicella alkaliphila</name>
    <dbReference type="NCBI Taxonomy" id="1734049"/>
    <lineage>
        <taxon>Bacteria</taxon>
        <taxon>Bacillati</taxon>
        <taxon>Bacillota</taxon>
        <taxon>Clostridia</taxon>
        <taxon>Peptostreptococcales</taxon>
        <taxon>Natronincolaceae</taxon>
        <taxon>Serpentinicella</taxon>
    </lineage>
</organism>
<accession>A0A4R2TMC0</accession>
<dbReference type="AlphaFoldDB" id="A0A4R2TMC0"/>
<dbReference type="InterPro" id="IPR011322">
    <property type="entry name" value="N-reg_PII-like_a/b"/>
</dbReference>
<dbReference type="Proteomes" id="UP000295504">
    <property type="component" value="Unassembled WGS sequence"/>
</dbReference>
<reference evidence="1 2" key="1">
    <citation type="submission" date="2019-03" db="EMBL/GenBank/DDBJ databases">
        <title>Genomic Encyclopedia of Type Strains, Phase IV (KMG-IV): sequencing the most valuable type-strain genomes for metagenomic binning, comparative biology and taxonomic classification.</title>
        <authorList>
            <person name="Goeker M."/>
        </authorList>
    </citation>
    <scope>NUCLEOTIDE SEQUENCE [LARGE SCALE GENOMIC DNA]</scope>
    <source>
        <strain evidence="1 2">DSM 100013</strain>
    </source>
</reference>
<gene>
    <name evidence="1" type="ORF">EDD79_100844</name>
</gene>
<sequence>MELLVIVLNKTELLTELLDGFIEKGISGATVIDSSGIGHLVADHIPFFSQFIDFGSEDKNHSKTIFMVVSCVEERNLAVKNVEEVLGDITEPDSAFLFSVPVNFVKGISSDKCGVCK</sequence>
<dbReference type="RefSeq" id="WP_132847940.1">
    <property type="nucleotide sequence ID" value="NZ_CP058648.1"/>
</dbReference>
<dbReference type="OrthoDB" id="9810781at2"/>
<dbReference type="SUPFAM" id="SSF54913">
    <property type="entry name" value="GlnB-like"/>
    <property type="match status" value="1"/>
</dbReference>